<gene>
    <name evidence="1" type="ORF">A9F13_19g00209</name>
</gene>
<dbReference type="KEGG" id="clus:A9F13_19g00209"/>
<evidence type="ECO:0000313" key="2">
    <source>
        <dbReference type="Proteomes" id="UP000195602"/>
    </source>
</evidence>
<name>A0AA91PVY2_CLALS</name>
<evidence type="ECO:0000313" key="1">
    <source>
        <dbReference type="EMBL" id="OVF06624.1"/>
    </source>
</evidence>
<comment type="caution">
    <text evidence="1">The sequence shown here is derived from an EMBL/GenBank/DDBJ whole genome shotgun (WGS) entry which is preliminary data.</text>
</comment>
<organism evidence="1 2">
    <name type="scientific">Clavispora lusitaniae</name>
    <name type="common">Candida lusitaniae</name>
    <dbReference type="NCBI Taxonomy" id="36911"/>
    <lineage>
        <taxon>Eukaryota</taxon>
        <taxon>Fungi</taxon>
        <taxon>Dikarya</taxon>
        <taxon>Ascomycota</taxon>
        <taxon>Saccharomycotina</taxon>
        <taxon>Pichiomycetes</taxon>
        <taxon>Metschnikowiaceae</taxon>
        <taxon>Clavispora</taxon>
    </lineage>
</organism>
<dbReference type="AlphaFoldDB" id="A0AA91PVY2"/>
<dbReference type="Proteomes" id="UP000195602">
    <property type="component" value="Unassembled WGS sequence"/>
</dbReference>
<proteinExistence type="predicted"/>
<reference evidence="1 2" key="1">
    <citation type="submission" date="2017-04" db="EMBL/GenBank/DDBJ databases">
        <title>Draft genome of the yeast Clavispora lusitaniae type strain CBS 6936.</title>
        <authorList>
            <person name="Durrens P."/>
            <person name="Klopp C."/>
            <person name="Biteau N."/>
            <person name="Fitton-Ouhabi V."/>
            <person name="Dementhon K."/>
            <person name="Accoceberry I."/>
            <person name="Sherman D.J."/>
            <person name="Noel T."/>
        </authorList>
    </citation>
    <scope>NUCLEOTIDE SEQUENCE [LARGE SCALE GENOMIC DNA]</scope>
    <source>
        <strain evidence="1 2">CBS 6936</strain>
    </source>
</reference>
<dbReference type="EMBL" id="LYUB02000019">
    <property type="protein sequence ID" value="OVF06624.1"/>
    <property type="molecule type" value="Genomic_DNA"/>
</dbReference>
<sequence length="105" mass="11567">MPNGQFQGPLSKLLETTFSASKIPEKSGTLDEVCIISSPVRGGRARPSTLSAASGVRSRRHCAPNFRPQVNATGALVVFPVRAWPVRPKLATFHLVDRREFARRR</sequence>
<accession>A0AA91PVY2</accession>
<protein>
    <submittedName>
        <fullName evidence="1">Uncharacterized protein</fullName>
    </submittedName>
</protein>